<organism evidence="6 7">
    <name type="scientific">Variovorax terrae</name>
    <dbReference type="NCBI Taxonomy" id="2923278"/>
    <lineage>
        <taxon>Bacteria</taxon>
        <taxon>Pseudomonadati</taxon>
        <taxon>Pseudomonadota</taxon>
        <taxon>Betaproteobacteria</taxon>
        <taxon>Burkholderiales</taxon>
        <taxon>Comamonadaceae</taxon>
        <taxon>Variovorax</taxon>
    </lineage>
</organism>
<comment type="similarity">
    <text evidence="5">Belongs to the ureidoglycolate lyase family.</text>
</comment>
<dbReference type="InterPro" id="IPR023525">
    <property type="entry name" value="Ureidogly_lyase_bac"/>
</dbReference>
<evidence type="ECO:0000256" key="5">
    <source>
        <dbReference type="HAMAP-Rule" id="MF_00616"/>
    </source>
</evidence>
<dbReference type="Proteomes" id="UP001139447">
    <property type="component" value="Unassembled WGS sequence"/>
</dbReference>
<dbReference type="GO" id="GO:0006145">
    <property type="term" value="P:purine nucleobase catabolic process"/>
    <property type="evidence" value="ECO:0007669"/>
    <property type="project" value="UniProtKB-UniRule"/>
</dbReference>
<keyword evidence="2 5" id="KW-0659">Purine metabolism</keyword>
<keyword evidence="7" id="KW-1185">Reference proteome</keyword>
<dbReference type="EMBL" id="JALGBI010000001">
    <property type="protein sequence ID" value="MCJ0763862.1"/>
    <property type="molecule type" value="Genomic_DNA"/>
</dbReference>
<dbReference type="EC" id="4.3.2.3" evidence="5"/>
<dbReference type="PIRSF" id="PIRSF017306">
    <property type="entry name" value="Ureidogly_hydro"/>
    <property type="match status" value="1"/>
</dbReference>
<name>A0A9X1VXM2_9BURK</name>
<keyword evidence="3 5" id="KW-0456">Lyase</keyword>
<dbReference type="RefSeq" id="WP_243306438.1">
    <property type="nucleotide sequence ID" value="NZ_JALGBI010000001.1"/>
</dbReference>
<dbReference type="HAMAP" id="MF_00616">
    <property type="entry name" value="Ureidogly_lyase"/>
    <property type="match status" value="1"/>
</dbReference>
<dbReference type="InterPro" id="IPR011051">
    <property type="entry name" value="RmlC_Cupin_sf"/>
</dbReference>
<comment type="catalytic activity">
    <reaction evidence="4 5">
        <text>(S)-ureidoglycolate = urea + glyoxylate</text>
        <dbReference type="Rhea" id="RHEA:11304"/>
        <dbReference type="ChEBI" id="CHEBI:16199"/>
        <dbReference type="ChEBI" id="CHEBI:36655"/>
        <dbReference type="ChEBI" id="CHEBI:57296"/>
        <dbReference type="EC" id="4.3.2.3"/>
    </reaction>
</comment>
<evidence type="ECO:0000256" key="1">
    <source>
        <dbReference type="ARBA" id="ARBA00011738"/>
    </source>
</evidence>
<dbReference type="CDD" id="cd20298">
    <property type="entry name" value="cupin_UAH"/>
    <property type="match status" value="1"/>
</dbReference>
<dbReference type="GO" id="GO:0050385">
    <property type="term" value="F:ureidoglycolate lyase activity"/>
    <property type="evidence" value="ECO:0007669"/>
    <property type="project" value="UniProtKB-UniRule"/>
</dbReference>
<dbReference type="AlphaFoldDB" id="A0A9X1VXM2"/>
<dbReference type="InterPro" id="IPR007247">
    <property type="entry name" value="Ureidogly_lyase"/>
</dbReference>
<dbReference type="PANTHER" id="PTHR21221">
    <property type="entry name" value="UREIDOGLYCOLATE HYDROLASE"/>
    <property type="match status" value="1"/>
</dbReference>
<comment type="subunit">
    <text evidence="1 5">Homodimer.</text>
</comment>
<gene>
    <name evidence="5" type="primary">allA</name>
    <name evidence="6" type="ORF">MMF98_11660</name>
</gene>
<reference evidence="6" key="1">
    <citation type="submission" date="2022-03" db="EMBL/GenBank/DDBJ databases">
        <authorList>
            <person name="Woo C.Y."/>
        </authorList>
    </citation>
    <scope>NUCLEOTIDE SEQUENCE</scope>
    <source>
        <strain evidence="6">CYS-02</strain>
    </source>
</reference>
<comment type="pathway">
    <text evidence="5">Nitrogen metabolism; (S)-allantoin degradation.</text>
</comment>
<protein>
    <recommendedName>
        <fullName evidence="5">Ureidoglycolate lyase</fullName>
        <ecNumber evidence="5">4.3.2.3</ecNumber>
    </recommendedName>
    <alternativeName>
        <fullName evidence="5">Ureidoglycolatase</fullName>
    </alternativeName>
</protein>
<accession>A0A9X1VXM2</accession>
<dbReference type="Pfam" id="PF04115">
    <property type="entry name" value="Ureidogly_lyase"/>
    <property type="match status" value="1"/>
</dbReference>
<comment type="caution">
    <text evidence="6">The sequence shown here is derived from an EMBL/GenBank/DDBJ whole genome shotgun (WGS) entry which is preliminary data.</text>
</comment>
<evidence type="ECO:0000256" key="3">
    <source>
        <dbReference type="ARBA" id="ARBA00023239"/>
    </source>
</evidence>
<dbReference type="InterPro" id="IPR047233">
    <property type="entry name" value="UAH_cupin"/>
</dbReference>
<dbReference type="GO" id="GO:0004848">
    <property type="term" value="F:ureidoglycolate hydrolase activity"/>
    <property type="evidence" value="ECO:0007669"/>
    <property type="project" value="InterPro"/>
</dbReference>
<dbReference type="SUPFAM" id="SSF51182">
    <property type="entry name" value="RmlC-like cupins"/>
    <property type="match status" value="1"/>
</dbReference>
<evidence type="ECO:0000313" key="6">
    <source>
        <dbReference type="EMBL" id="MCJ0763862.1"/>
    </source>
</evidence>
<sequence length="161" mass="17731">MKLLQPRPLTREAFAPFGQVIELEGATQFAINGGTTQRFHDLARVDTLAEGGRPLISLFRAQPRAQPVRLTLMERHPLGSQAFLPLSAQPYLVVVAPDHGGRPGPLQAFVTCGWQGVNYDRNVWHHPLLALEAVCDFIVVDRGGEGCNLEEWPLAEPTGIF</sequence>
<dbReference type="InterPro" id="IPR024060">
    <property type="entry name" value="Ureidoglycolate_lyase_dom_sf"/>
</dbReference>
<dbReference type="Gene3D" id="2.60.120.480">
    <property type="entry name" value="Ureidoglycolate hydrolase"/>
    <property type="match status" value="1"/>
</dbReference>
<evidence type="ECO:0000256" key="2">
    <source>
        <dbReference type="ARBA" id="ARBA00022631"/>
    </source>
</evidence>
<evidence type="ECO:0000313" key="7">
    <source>
        <dbReference type="Proteomes" id="UP001139447"/>
    </source>
</evidence>
<dbReference type="GO" id="GO:0000256">
    <property type="term" value="P:allantoin catabolic process"/>
    <property type="evidence" value="ECO:0007669"/>
    <property type="project" value="UniProtKB-UniRule"/>
</dbReference>
<dbReference type="PANTHER" id="PTHR21221:SF1">
    <property type="entry name" value="UREIDOGLYCOLATE LYASE"/>
    <property type="match status" value="1"/>
</dbReference>
<dbReference type="NCBIfam" id="NF009932">
    <property type="entry name" value="PRK13395.1"/>
    <property type="match status" value="1"/>
</dbReference>
<proteinExistence type="inferred from homology"/>
<comment type="cofactor">
    <cofactor evidence="5">
        <name>Ni(2+)</name>
        <dbReference type="ChEBI" id="CHEBI:49786"/>
    </cofactor>
</comment>
<evidence type="ECO:0000256" key="4">
    <source>
        <dbReference type="ARBA" id="ARBA00047684"/>
    </source>
</evidence>
<comment type="function">
    <text evidence="5">Catalyzes the catabolism of the allantoin degradation intermediate (S)-ureidoglycolate, generating urea and glyoxylate. Involved in the utilization of allantoin as nitrogen source.</text>
</comment>